<keyword evidence="7" id="KW-1185">Reference proteome</keyword>
<organism evidence="6 7">
    <name type="scientific">Phtheirospermum japonicum</name>
    <dbReference type="NCBI Taxonomy" id="374723"/>
    <lineage>
        <taxon>Eukaryota</taxon>
        <taxon>Viridiplantae</taxon>
        <taxon>Streptophyta</taxon>
        <taxon>Embryophyta</taxon>
        <taxon>Tracheophyta</taxon>
        <taxon>Spermatophyta</taxon>
        <taxon>Magnoliopsida</taxon>
        <taxon>eudicotyledons</taxon>
        <taxon>Gunneridae</taxon>
        <taxon>Pentapetalae</taxon>
        <taxon>asterids</taxon>
        <taxon>lamiids</taxon>
        <taxon>Lamiales</taxon>
        <taxon>Orobanchaceae</taxon>
        <taxon>Orobanchaceae incertae sedis</taxon>
        <taxon>Phtheirospermum</taxon>
    </lineage>
</organism>
<feature type="domain" description="Protein kinase" evidence="5">
    <location>
        <begin position="1"/>
        <end position="232"/>
    </location>
</feature>
<dbReference type="OrthoDB" id="4062651at2759"/>
<evidence type="ECO:0000256" key="2">
    <source>
        <dbReference type="ARBA" id="ARBA00022527"/>
    </source>
</evidence>
<protein>
    <submittedName>
        <fullName evidence="6">Serine/threonine-protein kinase pbs1</fullName>
    </submittedName>
</protein>
<dbReference type="EMBL" id="BMAC01001651">
    <property type="protein sequence ID" value="GFQ07659.1"/>
    <property type="molecule type" value="Genomic_DNA"/>
</dbReference>
<evidence type="ECO:0000256" key="4">
    <source>
        <dbReference type="ARBA" id="ARBA00023288"/>
    </source>
</evidence>
<keyword evidence="6" id="KW-0418">Kinase</keyword>
<gene>
    <name evidence="6" type="ORF">PHJA_002910000</name>
</gene>
<accession>A0A830DD74</accession>
<evidence type="ECO:0000259" key="5">
    <source>
        <dbReference type="PROSITE" id="PS50011"/>
    </source>
</evidence>
<dbReference type="Gene3D" id="1.10.510.10">
    <property type="entry name" value="Transferase(Phosphotransferase) domain 1"/>
    <property type="match status" value="1"/>
</dbReference>
<dbReference type="Proteomes" id="UP000653305">
    <property type="component" value="Unassembled WGS sequence"/>
</dbReference>
<dbReference type="SUPFAM" id="SSF56112">
    <property type="entry name" value="Protein kinase-like (PK-like)"/>
    <property type="match status" value="1"/>
</dbReference>
<proteinExistence type="predicted"/>
<evidence type="ECO:0000256" key="1">
    <source>
        <dbReference type="ARBA" id="ARBA00004193"/>
    </source>
</evidence>
<reference evidence="6" key="1">
    <citation type="submission" date="2020-07" db="EMBL/GenBank/DDBJ databases">
        <title>Ethylene signaling mediates host invasion by parasitic plants.</title>
        <authorList>
            <person name="Yoshida S."/>
        </authorList>
    </citation>
    <scope>NUCLEOTIDE SEQUENCE</scope>
    <source>
        <strain evidence="6">Okayama</strain>
    </source>
</reference>
<sequence>MTMAFSFEPSEHYQSDWLLCSRGGAHDTNSCPWEVCGISFMVFLKPYPVRNSGQLALDWGTLMKIASGVSKGLSYLHNRADPPVIYRDLKSSKILLGDGFHPKISDFITAESAPFDDQSTVTAVIMANCAPEYPFPGGLTSKLDVFSFGMVLLVLIMGRGIRVVKTKAGRYNVDVDRYMREKDVRELADLEMKGRFKRICLREPWHWHQSVQGYTSCFEARHESDDACDAMF</sequence>
<dbReference type="GO" id="GO:0004674">
    <property type="term" value="F:protein serine/threonine kinase activity"/>
    <property type="evidence" value="ECO:0007669"/>
    <property type="project" value="UniProtKB-KW"/>
</dbReference>
<dbReference type="InterPro" id="IPR000719">
    <property type="entry name" value="Prot_kinase_dom"/>
</dbReference>
<keyword evidence="3" id="KW-0472">Membrane</keyword>
<name>A0A830DD74_9LAMI</name>
<dbReference type="PROSITE" id="PS50011">
    <property type="entry name" value="PROTEIN_KINASE_DOM"/>
    <property type="match status" value="1"/>
</dbReference>
<evidence type="ECO:0000313" key="6">
    <source>
        <dbReference type="EMBL" id="GFQ07659.1"/>
    </source>
</evidence>
<dbReference type="GO" id="GO:0005886">
    <property type="term" value="C:plasma membrane"/>
    <property type="evidence" value="ECO:0007669"/>
    <property type="project" value="UniProtKB-SubCell"/>
</dbReference>
<dbReference type="AlphaFoldDB" id="A0A830DD74"/>
<evidence type="ECO:0000313" key="7">
    <source>
        <dbReference type="Proteomes" id="UP000653305"/>
    </source>
</evidence>
<comment type="caution">
    <text evidence="6">The sequence shown here is derived from an EMBL/GenBank/DDBJ whole genome shotgun (WGS) entry which is preliminary data.</text>
</comment>
<dbReference type="Pfam" id="PF00069">
    <property type="entry name" value="Pkinase"/>
    <property type="match status" value="1"/>
</dbReference>
<dbReference type="InterPro" id="IPR011009">
    <property type="entry name" value="Kinase-like_dom_sf"/>
</dbReference>
<dbReference type="PANTHER" id="PTHR47985">
    <property type="entry name" value="OS07G0668900 PROTEIN"/>
    <property type="match status" value="1"/>
</dbReference>
<evidence type="ECO:0000256" key="3">
    <source>
        <dbReference type="ARBA" id="ARBA00023136"/>
    </source>
</evidence>
<comment type="subcellular location">
    <subcellularLocation>
        <location evidence="1">Cell membrane</location>
        <topology evidence="1">Lipid-anchor</topology>
    </subcellularLocation>
</comment>
<dbReference type="PANTHER" id="PTHR47985:SF4">
    <property type="entry name" value="SERINE_THREONINE-PROTEIN KINASE PBL27"/>
    <property type="match status" value="1"/>
</dbReference>
<keyword evidence="6" id="KW-0808">Transferase</keyword>
<keyword evidence="2" id="KW-0723">Serine/threonine-protein kinase</keyword>
<dbReference type="GO" id="GO:0005524">
    <property type="term" value="F:ATP binding"/>
    <property type="evidence" value="ECO:0007669"/>
    <property type="project" value="InterPro"/>
</dbReference>
<keyword evidence="4" id="KW-0449">Lipoprotein</keyword>